<dbReference type="EMBL" id="ASPP01006736">
    <property type="protein sequence ID" value="ETO28306.1"/>
    <property type="molecule type" value="Genomic_DNA"/>
</dbReference>
<dbReference type="AlphaFoldDB" id="X6NQL9"/>
<reference evidence="3 4" key="1">
    <citation type="journal article" date="2013" name="Curr. Biol.">
        <title>The Genome of the Foraminiferan Reticulomyxa filosa.</title>
        <authorList>
            <person name="Glockner G."/>
            <person name="Hulsmann N."/>
            <person name="Schleicher M."/>
            <person name="Noegel A.A."/>
            <person name="Eichinger L."/>
            <person name="Gallinger C."/>
            <person name="Pawlowski J."/>
            <person name="Sierra R."/>
            <person name="Euteneuer U."/>
            <person name="Pillet L."/>
            <person name="Moustafa A."/>
            <person name="Platzer M."/>
            <person name="Groth M."/>
            <person name="Szafranski K."/>
            <person name="Schliwa M."/>
        </authorList>
    </citation>
    <scope>NUCLEOTIDE SEQUENCE [LARGE SCALE GENOMIC DNA]</scope>
</reference>
<evidence type="ECO:0000256" key="1">
    <source>
        <dbReference type="SAM" id="SignalP"/>
    </source>
</evidence>
<gene>
    <name evidence="3" type="ORF">RFI_08826</name>
</gene>
<feature type="chain" id="PRO_5004975555" description="NACHT domain-containing protein" evidence="1">
    <location>
        <begin position="18"/>
        <end position="297"/>
    </location>
</feature>
<keyword evidence="4" id="KW-1185">Reference proteome</keyword>
<comment type="caution">
    <text evidence="3">The sequence shown here is derived from an EMBL/GenBank/DDBJ whole genome shotgun (WGS) entry which is preliminary data.</text>
</comment>
<dbReference type="Proteomes" id="UP000023152">
    <property type="component" value="Unassembled WGS sequence"/>
</dbReference>
<sequence>MYICLLCAFFFFFEKKAFDIGKQVLKTDLYGDSLAQNESQKFRLLPEDKPHDVVLFPNTKKSELKKQQILDLQLSNDPSCNNGSLPMGTKINVMQDRSTKKALRSFGHPPDPWVGRYLDIFQLIKCIQDPHNRFTIIFGDKGMGKSALMNRTFEYLWERRKFDGVFVIDIYKTLRENATSSIAEIISNHLREAKVNMKPCTTNADLVNELRNRKYLIGIENIDAFSVRHLHRRQRVDECLFHLCQETRVRLVATMATVINNEHLPLLQRIVPSTIKLKPMTDEELLEIFWAQMKKTH</sequence>
<name>X6NQL9_RETFI</name>
<dbReference type="InterPro" id="IPR027417">
    <property type="entry name" value="P-loop_NTPase"/>
</dbReference>
<evidence type="ECO:0000313" key="3">
    <source>
        <dbReference type="EMBL" id="ETO28306.1"/>
    </source>
</evidence>
<dbReference type="OrthoDB" id="10003345at2759"/>
<proteinExistence type="predicted"/>
<dbReference type="Gene3D" id="3.40.50.300">
    <property type="entry name" value="P-loop containing nucleotide triphosphate hydrolases"/>
    <property type="match status" value="1"/>
</dbReference>
<feature type="signal peptide" evidence="1">
    <location>
        <begin position="1"/>
        <end position="17"/>
    </location>
</feature>
<evidence type="ECO:0000313" key="4">
    <source>
        <dbReference type="Proteomes" id="UP000023152"/>
    </source>
</evidence>
<feature type="domain" description="NACHT" evidence="2">
    <location>
        <begin position="134"/>
        <end position="289"/>
    </location>
</feature>
<accession>X6NQL9</accession>
<feature type="non-terminal residue" evidence="3">
    <location>
        <position position="297"/>
    </location>
</feature>
<dbReference type="SUPFAM" id="SSF52540">
    <property type="entry name" value="P-loop containing nucleoside triphosphate hydrolases"/>
    <property type="match status" value="1"/>
</dbReference>
<organism evidence="3 4">
    <name type="scientific">Reticulomyxa filosa</name>
    <dbReference type="NCBI Taxonomy" id="46433"/>
    <lineage>
        <taxon>Eukaryota</taxon>
        <taxon>Sar</taxon>
        <taxon>Rhizaria</taxon>
        <taxon>Retaria</taxon>
        <taxon>Foraminifera</taxon>
        <taxon>Monothalamids</taxon>
        <taxon>Reticulomyxidae</taxon>
        <taxon>Reticulomyxa</taxon>
    </lineage>
</organism>
<dbReference type="InterPro" id="IPR007111">
    <property type="entry name" value="NACHT_NTPase"/>
</dbReference>
<dbReference type="Pfam" id="PF05729">
    <property type="entry name" value="NACHT"/>
    <property type="match status" value="1"/>
</dbReference>
<protein>
    <recommendedName>
        <fullName evidence="2">NACHT domain-containing protein</fullName>
    </recommendedName>
</protein>
<keyword evidence="1" id="KW-0732">Signal</keyword>
<evidence type="ECO:0000259" key="2">
    <source>
        <dbReference type="Pfam" id="PF05729"/>
    </source>
</evidence>